<evidence type="ECO:0000313" key="3">
    <source>
        <dbReference type="Proteomes" id="UP001165060"/>
    </source>
</evidence>
<sequence length="370" mass="40866">MSSTPPSSPPPLSTRLSLYFRASTTTLHVRRKTWFVLLSLLTSSLAAAAFAGFYCGSDERCPAGGSYPESFWGRAECVTTYCERCRMDNFIRSPILALSNISFVLSGWVILVTGAEDYLYFNGWYKVAVDHPLQDYTAGTPPNLIVGRAGILNLLTILTGSACLMWAGLGSFFFHGGMTSIGLKWDMCSVYTLVTMILPYLAASHLHFLREAGAWGPRVIALLSLFGMVFAVVWPFYETEIMPHWDPTFIVPVGAGFNFALLVTNYATGLRYIKLRSWKDLYLLGLAVTWMGIAYFCQDDMKMCSSPDALFQGHALWHSGMAIGIGFFYLFLRQERGVEGAGSWVARKSRGSSGGSAELMQVDALTTHKV</sequence>
<accession>A0ABQ6N873</accession>
<feature type="transmembrane region" description="Helical" evidence="1">
    <location>
        <begin position="280"/>
        <end position="296"/>
    </location>
</feature>
<keyword evidence="1" id="KW-1133">Transmembrane helix</keyword>
<feature type="transmembrane region" description="Helical" evidence="1">
    <location>
        <begin position="249"/>
        <end position="268"/>
    </location>
</feature>
<dbReference type="Proteomes" id="UP001165060">
    <property type="component" value="Unassembled WGS sequence"/>
</dbReference>
<gene>
    <name evidence="2" type="ORF">TeGR_g12985</name>
</gene>
<evidence type="ECO:0008006" key="4">
    <source>
        <dbReference type="Google" id="ProtNLM"/>
    </source>
</evidence>
<keyword evidence="1" id="KW-0812">Transmembrane</keyword>
<feature type="transmembrane region" description="Helical" evidence="1">
    <location>
        <begin position="151"/>
        <end position="174"/>
    </location>
</feature>
<feature type="transmembrane region" description="Helical" evidence="1">
    <location>
        <begin position="34"/>
        <end position="55"/>
    </location>
</feature>
<protein>
    <recommendedName>
        <fullName evidence="4">Ceramidase</fullName>
    </recommendedName>
</protein>
<evidence type="ECO:0000256" key="1">
    <source>
        <dbReference type="SAM" id="Phobius"/>
    </source>
</evidence>
<keyword evidence="1" id="KW-0472">Membrane</keyword>
<keyword evidence="3" id="KW-1185">Reference proteome</keyword>
<feature type="transmembrane region" description="Helical" evidence="1">
    <location>
        <begin position="219"/>
        <end position="237"/>
    </location>
</feature>
<dbReference type="EMBL" id="BRYB01002371">
    <property type="protein sequence ID" value="GMI43890.1"/>
    <property type="molecule type" value="Genomic_DNA"/>
</dbReference>
<proteinExistence type="predicted"/>
<evidence type="ECO:0000313" key="2">
    <source>
        <dbReference type="EMBL" id="GMI43890.1"/>
    </source>
</evidence>
<feature type="transmembrane region" description="Helical" evidence="1">
    <location>
        <begin position="316"/>
        <end position="332"/>
    </location>
</feature>
<comment type="caution">
    <text evidence="2">The sequence shown here is derived from an EMBL/GenBank/DDBJ whole genome shotgun (WGS) entry which is preliminary data.</text>
</comment>
<name>A0ABQ6N873_9STRA</name>
<organism evidence="2 3">
    <name type="scientific">Tetraparma gracilis</name>
    <dbReference type="NCBI Taxonomy" id="2962635"/>
    <lineage>
        <taxon>Eukaryota</taxon>
        <taxon>Sar</taxon>
        <taxon>Stramenopiles</taxon>
        <taxon>Ochrophyta</taxon>
        <taxon>Bolidophyceae</taxon>
        <taxon>Parmales</taxon>
        <taxon>Triparmaceae</taxon>
        <taxon>Tetraparma</taxon>
    </lineage>
</organism>
<reference evidence="2 3" key="1">
    <citation type="journal article" date="2023" name="Commun. Biol.">
        <title>Genome analysis of Parmales, the sister group of diatoms, reveals the evolutionary specialization of diatoms from phago-mixotrophs to photoautotrophs.</title>
        <authorList>
            <person name="Ban H."/>
            <person name="Sato S."/>
            <person name="Yoshikawa S."/>
            <person name="Yamada K."/>
            <person name="Nakamura Y."/>
            <person name="Ichinomiya M."/>
            <person name="Sato N."/>
            <person name="Blanc-Mathieu R."/>
            <person name="Endo H."/>
            <person name="Kuwata A."/>
            <person name="Ogata H."/>
        </authorList>
    </citation>
    <scope>NUCLEOTIDE SEQUENCE [LARGE SCALE GENOMIC DNA]</scope>
</reference>
<feature type="transmembrane region" description="Helical" evidence="1">
    <location>
        <begin position="95"/>
        <end position="115"/>
    </location>
</feature>